<accession>A0A5K7SD73</accession>
<dbReference type="InterPro" id="IPR025738">
    <property type="entry name" value="BatD"/>
</dbReference>
<organism evidence="3 4">
    <name type="scientific">Aquipluma nitroreducens</name>
    <dbReference type="NCBI Taxonomy" id="2010828"/>
    <lineage>
        <taxon>Bacteria</taxon>
        <taxon>Pseudomonadati</taxon>
        <taxon>Bacteroidota</taxon>
        <taxon>Bacteroidia</taxon>
        <taxon>Marinilabiliales</taxon>
        <taxon>Prolixibacteraceae</taxon>
        <taxon>Aquipluma</taxon>
    </lineage>
</organism>
<feature type="transmembrane region" description="Helical" evidence="2">
    <location>
        <begin position="464"/>
        <end position="487"/>
    </location>
</feature>
<protein>
    <recommendedName>
        <fullName evidence="5">BatD protein</fullName>
    </recommendedName>
</protein>
<keyword evidence="2" id="KW-0472">Membrane</keyword>
<dbReference type="EMBL" id="AP018694">
    <property type="protein sequence ID" value="BBE19407.1"/>
    <property type="molecule type" value="Genomic_DNA"/>
</dbReference>
<evidence type="ECO:0000256" key="1">
    <source>
        <dbReference type="SAM" id="MobiDB-lite"/>
    </source>
</evidence>
<dbReference type="KEGG" id="anf:AQPE_3592"/>
<evidence type="ECO:0000256" key="2">
    <source>
        <dbReference type="SAM" id="Phobius"/>
    </source>
</evidence>
<gene>
    <name evidence="3" type="ORF">AQPE_3592</name>
</gene>
<proteinExistence type="predicted"/>
<dbReference type="PANTHER" id="PTHR40940">
    <property type="entry name" value="PROTEIN BATD-RELATED"/>
    <property type="match status" value="1"/>
</dbReference>
<evidence type="ECO:0000313" key="3">
    <source>
        <dbReference type="EMBL" id="BBE19407.1"/>
    </source>
</evidence>
<feature type="region of interest" description="Disordered" evidence="1">
    <location>
        <begin position="130"/>
        <end position="160"/>
    </location>
</feature>
<feature type="compositionally biased region" description="Low complexity" evidence="1">
    <location>
        <begin position="131"/>
        <end position="151"/>
    </location>
</feature>
<name>A0A5K7SD73_9BACT</name>
<dbReference type="AlphaFoldDB" id="A0A5K7SD73"/>
<evidence type="ECO:0008006" key="5">
    <source>
        <dbReference type="Google" id="ProtNLM"/>
    </source>
</evidence>
<sequence length="614" mass="68494">MEKTMIRKIKIVLVFMLVGLVAMADSTQFVMEGPEVVAMGEQFRLGFTLNERGTDLQLPDLSNFDVLMGPSTSQSSSIQIINGKTTQTSSFSYIFILRAKKEGKFSIRPASIKVGGKTYESNSLNIQVVKGQPQQSSGQQGGSQQNAQQQQDDTPSGNISKDNLFVRVAVDKTNVSKGEQILSTVKLYISQNVPLNGFDDVKLPSYEGFWTKDIDVPTQVNFTREVYNGKIYQVGILKKTILFPQQTGNIRIDPFEITCLVRQRVRQQQGFFDDFFDNYRVVKAKVVSDPVTINVKDLPNQPANFNGAVGNFTFSGTLDKTTAKSNEAMTLKLTVSGTGNLNLINPPKIELPQDFEAYEPKTTDKTMASDNGMSGSVTFEYLFIPRYAGNFTIPAVQFVSFNPSTRQFVTKSTEAFNIKIEKGKDDQNSGVVNSYSKEDVKMIGKDIRYIKQNRTQLKPKGSTFYGTIEFYSIFILSTLAFAVFYVVNRKKIEESKNLTLVKNKRANKVALKRLKEASGFLKSNQAEKFYEAVIKALWGYLSDKLAIPVADLNREKAAASLLDKGIEQDVVSELMKIIDDCEFARYAPSAFSGTMTEIYDGAAKVMGIFEKQIK</sequence>
<keyword evidence="2" id="KW-1133">Transmembrane helix</keyword>
<dbReference type="PANTHER" id="PTHR40940:SF2">
    <property type="entry name" value="BATD"/>
    <property type="match status" value="1"/>
</dbReference>
<evidence type="ECO:0000313" key="4">
    <source>
        <dbReference type="Proteomes" id="UP001193389"/>
    </source>
</evidence>
<keyword evidence="4" id="KW-1185">Reference proteome</keyword>
<dbReference type="Proteomes" id="UP001193389">
    <property type="component" value="Chromosome"/>
</dbReference>
<reference evidence="3" key="1">
    <citation type="journal article" date="2020" name="Int. J. Syst. Evol. Microbiol.">
        <title>Aquipluma nitroreducens gen. nov. sp. nov., a novel facultatively anaerobic bacterium isolated from a freshwater lake.</title>
        <authorList>
            <person name="Watanabe M."/>
            <person name="Kojima H."/>
            <person name="Fukui M."/>
        </authorList>
    </citation>
    <scope>NUCLEOTIDE SEQUENCE</scope>
    <source>
        <strain evidence="3">MeG22</strain>
    </source>
</reference>
<dbReference type="Pfam" id="PF13584">
    <property type="entry name" value="BatD"/>
    <property type="match status" value="2"/>
</dbReference>
<keyword evidence="2" id="KW-0812">Transmembrane</keyword>